<name>A0A7C9VND7_9BRAD</name>
<dbReference type="GO" id="GO:0015031">
    <property type="term" value="P:protein transport"/>
    <property type="evidence" value="ECO:0007669"/>
    <property type="project" value="InterPro"/>
</dbReference>
<gene>
    <name evidence="13" type="ORF">G4V63_14900</name>
</gene>
<keyword evidence="6 9" id="KW-0812">Transmembrane</keyword>
<dbReference type="AlphaFoldDB" id="A0A7C9VND7"/>
<keyword evidence="10" id="KW-0175">Coiled coil</keyword>
<dbReference type="InterPro" id="IPR058781">
    <property type="entry name" value="HH_AprE-like"/>
</dbReference>
<keyword evidence="14" id="KW-1185">Reference proteome</keyword>
<dbReference type="PANTHER" id="PTHR30386:SF17">
    <property type="entry name" value="ALKALINE PROTEASE SECRETION PROTEIN APRE"/>
    <property type="match status" value="1"/>
</dbReference>
<dbReference type="NCBIfam" id="TIGR01843">
    <property type="entry name" value="type_I_hlyD"/>
    <property type="match status" value="1"/>
</dbReference>
<dbReference type="Gene3D" id="2.40.30.170">
    <property type="match status" value="1"/>
</dbReference>
<dbReference type="GO" id="GO:0005886">
    <property type="term" value="C:plasma membrane"/>
    <property type="evidence" value="ECO:0007669"/>
    <property type="project" value="UniProtKB-SubCell"/>
</dbReference>
<reference evidence="13" key="1">
    <citation type="submission" date="2020-02" db="EMBL/GenBank/DDBJ databases">
        <title>Draft genome sequence of Candidatus Afipia apatlaquensis IBT-C3, a potential strain for decolorization of textile dyes.</title>
        <authorList>
            <person name="Sanchez-Reyes A."/>
            <person name="Breton-Deval L."/>
            <person name="Mangelson H."/>
            <person name="Sanchez-Flores A."/>
        </authorList>
    </citation>
    <scope>NUCLEOTIDE SEQUENCE [LARGE SCALE GENOMIC DNA]</scope>
    <source>
        <strain evidence="13">IBT-C3</strain>
    </source>
</reference>
<evidence type="ECO:0000256" key="2">
    <source>
        <dbReference type="ARBA" id="ARBA00009477"/>
    </source>
</evidence>
<dbReference type="InterPro" id="IPR010129">
    <property type="entry name" value="T1SS_HlyD"/>
</dbReference>
<dbReference type="PRINTS" id="PR01490">
    <property type="entry name" value="RTXTOXIND"/>
</dbReference>
<evidence type="ECO:0000256" key="10">
    <source>
        <dbReference type="SAM" id="Coils"/>
    </source>
</evidence>
<feature type="transmembrane region" description="Helical" evidence="9">
    <location>
        <begin position="27"/>
        <end position="46"/>
    </location>
</feature>
<keyword evidence="3 9" id="KW-0813">Transport</keyword>
<evidence type="ECO:0000256" key="1">
    <source>
        <dbReference type="ARBA" id="ARBA00004377"/>
    </source>
</evidence>
<dbReference type="Pfam" id="PF26002">
    <property type="entry name" value="Beta-barrel_AprE"/>
    <property type="match status" value="1"/>
</dbReference>
<feature type="coiled-coil region" evidence="10">
    <location>
        <begin position="179"/>
        <end position="213"/>
    </location>
</feature>
<evidence type="ECO:0000256" key="6">
    <source>
        <dbReference type="ARBA" id="ARBA00022692"/>
    </source>
</evidence>
<feature type="domain" description="AprE-like long alpha-helical hairpin" evidence="11">
    <location>
        <begin position="105"/>
        <end position="292"/>
    </location>
</feature>
<accession>A0A7C9VND7</accession>
<organism evidence="13 14">
    <name type="scientific">Candidatus Afipia apatlaquensis</name>
    <dbReference type="NCBI Taxonomy" id="2712852"/>
    <lineage>
        <taxon>Bacteria</taxon>
        <taxon>Pseudomonadati</taxon>
        <taxon>Pseudomonadota</taxon>
        <taxon>Alphaproteobacteria</taxon>
        <taxon>Hyphomicrobiales</taxon>
        <taxon>Nitrobacteraceae</taxon>
        <taxon>Afipia</taxon>
    </lineage>
</organism>
<dbReference type="InterPro" id="IPR058982">
    <property type="entry name" value="Beta-barrel_AprE"/>
</dbReference>
<evidence type="ECO:0000256" key="9">
    <source>
        <dbReference type="RuleBase" id="RU365093"/>
    </source>
</evidence>
<keyword evidence="7 9" id="KW-1133">Transmembrane helix</keyword>
<sequence>MSDKKLIAQGPVAEGTWYDSLPRSTRLPTIGGVLIMAVMVMGFGVWGNMAPIAGAIVASGVFVATGQNKIIQHLEGGVIREIYVREGDVVEQGQLLVDLDETAPRAELRRLFLRSMRLTAIDARLQAEMREADEITFPNELIQAMDQPEVKEILGGQKLTFTARKNNMNSDIAGINEGINALNERIQGSRIQLDGVRRQIKFIEEEIEAKEYLLKTGLVRKPEVLLLQRSQANLDGEVGRIMGDIGDAKERIAKALEQINGVKKTAIKTAVEQMHEVRGELVDVRERMLSAKGVLDRIHISAPVRGVVVKLRYHTQGGVIEAGKNIMEILPLKDELIIEARVRPQDIDSVRHGQHATVRLSALNQRITPMISGEVIYLSADTLADEKKSQQVGPTDIYLIRVKLNNEEAAAIPGFSPTPGMPAEVYVKTTERTFFQYIVKPIHDSMTRAFRER</sequence>
<dbReference type="Pfam" id="PF25994">
    <property type="entry name" value="HH_AprE"/>
    <property type="match status" value="1"/>
</dbReference>
<dbReference type="PANTHER" id="PTHR30386">
    <property type="entry name" value="MEMBRANE FUSION SUBUNIT OF EMRAB-TOLC MULTIDRUG EFFLUX PUMP"/>
    <property type="match status" value="1"/>
</dbReference>
<proteinExistence type="inferred from homology"/>
<evidence type="ECO:0000256" key="3">
    <source>
        <dbReference type="ARBA" id="ARBA00022448"/>
    </source>
</evidence>
<comment type="subcellular location">
    <subcellularLocation>
        <location evidence="1 9">Cell inner membrane</location>
        <topology evidence="1 9">Single-pass membrane protein</topology>
    </subcellularLocation>
</comment>
<keyword evidence="5 9" id="KW-0997">Cell inner membrane</keyword>
<dbReference type="InterPro" id="IPR050739">
    <property type="entry name" value="MFP"/>
</dbReference>
<evidence type="ECO:0000313" key="13">
    <source>
        <dbReference type="EMBL" id="NGX96454.1"/>
    </source>
</evidence>
<keyword evidence="8 9" id="KW-0472">Membrane</keyword>
<evidence type="ECO:0000256" key="8">
    <source>
        <dbReference type="ARBA" id="ARBA00023136"/>
    </source>
</evidence>
<dbReference type="Proteomes" id="UP000480266">
    <property type="component" value="Unassembled WGS sequence"/>
</dbReference>
<feature type="domain" description="AprE-like beta-barrel" evidence="12">
    <location>
        <begin position="336"/>
        <end position="429"/>
    </location>
</feature>
<evidence type="ECO:0000256" key="4">
    <source>
        <dbReference type="ARBA" id="ARBA00022475"/>
    </source>
</evidence>
<evidence type="ECO:0000313" key="14">
    <source>
        <dbReference type="Proteomes" id="UP000480266"/>
    </source>
</evidence>
<evidence type="ECO:0000259" key="12">
    <source>
        <dbReference type="Pfam" id="PF26002"/>
    </source>
</evidence>
<comment type="similarity">
    <text evidence="2 9">Belongs to the membrane fusion protein (MFP) (TC 8.A.1) family.</text>
</comment>
<evidence type="ECO:0000259" key="11">
    <source>
        <dbReference type="Pfam" id="PF25994"/>
    </source>
</evidence>
<keyword evidence="4 9" id="KW-1003">Cell membrane</keyword>
<evidence type="ECO:0000256" key="7">
    <source>
        <dbReference type="ARBA" id="ARBA00022989"/>
    </source>
</evidence>
<comment type="caution">
    <text evidence="13">The sequence shown here is derived from an EMBL/GenBank/DDBJ whole genome shotgun (WGS) entry which is preliminary data.</text>
</comment>
<protein>
    <recommendedName>
        <fullName evidence="9">Membrane fusion protein (MFP) family protein</fullName>
    </recommendedName>
</protein>
<dbReference type="EMBL" id="JAAMRR010000763">
    <property type="protein sequence ID" value="NGX96454.1"/>
    <property type="molecule type" value="Genomic_DNA"/>
</dbReference>
<dbReference type="Gene3D" id="2.40.50.100">
    <property type="match status" value="1"/>
</dbReference>
<evidence type="ECO:0000256" key="5">
    <source>
        <dbReference type="ARBA" id="ARBA00022519"/>
    </source>
</evidence>